<keyword evidence="2" id="KW-0472">Membrane</keyword>
<reference evidence="4" key="1">
    <citation type="submission" date="2016-10" db="EMBL/GenBank/DDBJ databases">
        <authorList>
            <person name="Varghese N."/>
            <person name="Submissions S."/>
        </authorList>
    </citation>
    <scope>NUCLEOTIDE SEQUENCE [LARGE SCALE GENOMIC DNA]</scope>
    <source>
        <strain evidence="4">DSM 17038</strain>
    </source>
</reference>
<accession>A0A1I2UH14</accession>
<keyword evidence="2" id="KW-1133">Transmembrane helix</keyword>
<name>A0A1I2UH14_9FIRM</name>
<dbReference type="RefSeq" id="WP_092471820.1">
    <property type="nucleotide sequence ID" value="NZ_FOOX01000009.1"/>
</dbReference>
<keyword evidence="4" id="KW-1185">Reference proteome</keyword>
<protein>
    <submittedName>
        <fullName evidence="3">Uncharacterized protein</fullName>
    </submittedName>
</protein>
<feature type="region of interest" description="Disordered" evidence="1">
    <location>
        <begin position="1"/>
        <end position="20"/>
    </location>
</feature>
<organism evidence="3 4">
    <name type="scientific">Desulfotruncus arcticus DSM 17038</name>
    <dbReference type="NCBI Taxonomy" id="1121424"/>
    <lineage>
        <taxon>Bacteria</taxon>
        <taxon>Bacillati</taxon>
        <taxon>Bacillota</taxon>
        <taxon>Clostridia</taxon>
        <taxon>Eubacteriales</taxon>
        <taxon>Desulfallaceae</taxon>
        <taxon>Desulfotruncus</taxon>
    </lineage>
</organism>
<proteinExistence type="predicted"/>
<dbReference type="Proteomes" id="UP000199337">
    <property type="component" value="Unassembled WGS sequence"/>
</dbReference>
<gene>
    <name evidence="3" type="ORF">SAMN05660649_02613</name>
</gene>
<evidence type="ECO:0000256" key="1">
    <source>
        <dbReference type="SAM" id="MobiDB-lite"/>
    </source>
</evidence>
<evidence type="ECO:0000313" key="4">
    <source>
        <dbReference type="Proteomes" id="UP000199337"/>
    </source>
</evidence>
<sequence>MGYGNNGRVPDSPAKPKVEQDTQTMGFPFFPFFPGFFPWIFLLLFIFPFFGKFGPWYGGYYGVKDKK</sequence>
<dbReference type="EMBL" id="FOOX01000009">
    <property type="protein sequence ID" value="SFG76313.1"/>
    <property type="molecule type" value="Genomic_DNA"/>
</dbReference>
<dbReference type="AlphaFoldDB" id="A0A1I2UH14"/>
<evidence type="ECO:0000256" key="2">
    <source>
        <dbReference type="SAM" id="Phobius"/>
    </source>
</evidence>
<feature type="transmembrane region" description="Helical" evidence="2">
    <location>
        <begin position="36"/>
        <end position="57"/>
    </location>
</feature>
<keyword evidence="2" id="KW-0812">Transmembrane</keyword>
<evidence type="ECO:0000313" key="3">
    <source>
        <dbReference type="EMBL" id="SFG76313.1"/>
    </source>
</evidence>